<evidence type="ECO:0000313" key="4">
    <source>
        <dbReference type="Proteomes" id="UP001597218"/>
    </source>
</evidence>
<evidence type="ECO:0000313" key="3">
    <source>
        <dbReference type="EMBL" id="MFD1927811.1"/>
    </source>
</evidence>
<dbReference type="PROSITE" id="PS50943">
    <property type="entry name" value="HTH_CROC1"/>
    <property type="match status" value="1"/>
</dbReference>
<dbReference type="InterPro" id="IPR001387">
    <property type="entry name" value="Cro/C1-type_HTH"/>
</dbReference>
<name>A0ABW4SEJ7_9BACL</name>
<dbReference type="InterPro" id="IPR050807">
    <property type="entry name" value="TransReg_Diox_bact_type"/>
</dbReference>
<dbReference type="InterPro" id="IPR010982">
    <property type="entry name" value="Lambda_DNA-bd_dom_sf"/>
</dbReference>
<dbReference type="SMART" id="SM00530">
    <property type="entry name" value="HTH_XRE"/>
    <property type="match status" value="1"/>
</dbReference>
<dbReference type="Gene3D" id="1.10.260.40">
    <property type="entry name" value="lambda repressor-like DNA-binding domains"/>
    <property type="match status" value="1"/>
</dbReference>
<keyword evidence="1" id="KW-0238">DNA-binding</keyword>
<dbReference type="Pfam" id="PF12844">
    <property type="entry name" value="HTH_19"/>
    <property type="match status" value="1"/>
</dbReference>
<organism evidence="3 4">
    <name type="scientific">Sporosarcina siberiensis</name>
    <dbReference type="NCBI Taxonomy" id="1365606"/>
    <lineage>
        <taxon>Bacteria</taxon>
        <taxon>Bacillati</taxon>
        <taxon>Bacillota</taxon>
        <taxon>Bacilli</taxon>
        <taxon>Bacillales</taxon>
        <taxon>Caryophanaceae</taxon>
        <taxon>Sporosarcina</taxon>
    </lineage>
</organism>
<keyword evidence="4" id="KW-1185">Reference proteome</keyword>
<dbReference type="CDD" id="cd00093">
    <property type="entry name" value="HTH_XRE"/>
    <property type="match status" value="1"/>
</dbReference>
<dbReference type="SUPFAM" id="SSF47413">
    <property type="entry name" value="lambda repressor-like DNA-binding domains"/>
    <property type="match status" value="1"/>
</dbReference>
<evidence type="ECO:0000256" key="1">
    <source>
        <dbReference type="ARBA" id="ARBA00023125"/>
    </source>
</evidence>
<evidence type="ECO:0000259" key="2">
    <source>
        <dbReference type="PROSITE" id="PS50943"/>
    </source>
</evidence>
<dbReference type="PANTHER" id="PTHR46797">
    <property type="entry name" value="HTH-TYPE TRANSCRIPTIONAL REGULATOR"/>
    <property type="match status" value="1"/>
</dbReference>
<dbReference type="Proteomes" id="UP001597218">
    <property type="component" value="Unassembled WGS sequence"/>
</dbReference>
<accession>A0ABW4SEJ7</accession>
<reference evidence="4" key="1">
    <citation type="journal article" date="2019" name="Int. J. Syst. Evol. Microbiol.">
        <title>The Global Catalogue of Microorganisms (GCM) 10K type strain sequencing project: providing services to taxonomists for standard genome sequencing and annotation.</title>
        <authorList>
            <consortium name="The Broad Institute Genomics Platform"/>
            <consortium name="The Broad Institute Genome Sequencing Center for Infectious Disease"/>
            <person name="Wu L."/>
            <person name="Ma J."/>
        </authorList>
    </citation>
    <scope>NUCLEOTIDE SEQUENCE [LARGE SCALE GENOMIC DNA]</scope>
    <source>
        <strain evidence="4">CGMCC 4.7177</strain>
    </source>
</reference>
<proteinExistence type="predicted"/>
<comment type="caution">
    <text evidence="3">The sequence shown here is derived from an EMBL/GenBank/DDBJ whole genome shotgun (WGS) entry which is preliminary data.</text>
</comment>
<gene>
    <name evidence="3" type="ORF">ACFSFY_07015</name>
</gene>
<feature type="domain" description="HTH cro/C1-type" evidence="2">
    <location>
        <begin position="8"/>
        <end position="62"/>
    </location>
</feature>
<protein>
    <submittedName>
        <fullName evidence="3">Helix-turn-helix domain-containing protein</fullName>
    </submittedName>
</protein>
<dbReference type="PANTHER" id="PTHR46797:SF1">
    <property type="entry name" value="METHYLPHOSPHONATE SYNTHASE"/>
    <property type="match status" value="1"/>
</dbReference>
<sequence>MNEFGRRIHQLRKQKNMTLRHLADLSNLSYSFIASLEKGRYKPSRESIYSLAAPLDADPNELLRLAGFLPDQFETVENSFSEKNSKKSNKFEMENILNTSVTFQGIELQQTDKVALLSFLKTMASFKNSDL</sequence>
<dbReference type="RefSeq" id="WP_381536602.1">
    <property type="nucleotide sequence ID" value="NZ_JBHUGI010000015.1"/>
</dbReference>
<dbReference type="EMBL" id="JBHUGI010000015">
    <property type="protein sequence ID" value="MFD1927811.1"/>
    <property type="molecule type" value="Genomic_DNA"/>
</dbReference>